<name>A0AB73YD51_MYCTX</name>
<comment type="caution">
    <text evidence="2">The sequence shown here is derived from an EMBL/GenBank/DDBJ whole genome shotgun (WGS) entry which is preliminary data.</text>
</comment>
<protein>
    <submittedName>
        <fullName evidence="2">Uncharacterized protein</fullName>
    </submittedName>
</protein>
<evidence type="ECO:0000313" key="2">
    <source>
        <dbReference type="EMBL" id="REQ47820.1"/>
    </source>
</evidence>
<reference evidence="2 3" key="1">
    <citation type="journal article" date="2017" name="N. Engl. J. Med.">
        <title>Transmission of Extensively Drug-Resistant Tuberculosis in South Africa.</title>
        <authorList>
            <person name="Shah N.S."/>
            <person name="Auld S.C."/>
            <person name="Brust J.C."/>
            <person name="Mathema B."/>
            <person name="Ismail N."/>
            <person name="Moodley P."/>
            <person name="Mlisana K."/>
            <person name="Allana S."/>
            <person name="Campbell A."/>
            <person name="Mthiyane T."/>
            <person name="Morris N."/>
            <person name="Mpangase P."/>
            <person name="van der Meulen H."/>
            <person name="Omar S.V."/>
            <person name="Brown T.S."/>
            <person name="Narechania A."/>
            <person name="Shaskina E."/>
            <person name="Kapwata T."/>
            <person name="Kreiswirth B."/>
            <person name="Gandhi N.R."/>
        </authorList>
    </citation>
    <scope>NUCLEOTIDE SEQUENCE [LARGE SCALE GENOMIC DNA]</scope>
    <source>
        <strain evidence="2 3">32301_S10</strain>
    </source>
</reference>
<sequence length="71" mass="7779">MGSVETPIIQRPRTLPRATARRPLTRPTTGNPYQVWCLRWVIVVGQPSVAWGLEQAVNAALAWSEATLAAP</sequence>
<organism evidence="2 3">
    <name type="scientific">Mycobacterium tuberculosis</name>
    <dbReference type="NCBI Taxonomy" id="1773"/>
    <lineage>
        <taxon>Bacteria</taxon>
        <taxon>Bacillati</taxon>
        <taxon>Actinomycetota</taxon>
        <taxon>Actinomycetes</taxon>
        <taxon>Mycobacteriales</taxon>
        <taxon>Mycobacteriaceae</taxon>
        <taxon>Mycobacterium</taxon>
        <taxon>Mycobacterium tuberculosis complex</taxon>
    </lineage>
</organism>
<dbReference type="AlphaFoldDB" id="A0AB73YD51"/>
<dbReference type="EMBL" id="QTBD01000234">
    <property type="protein sequence ID" value="REQ47820.1"/>
    <property type="molecule type" value="Genomic_DNA"/>
</dbReference>
<proteinExistence type="predicted"/>
<accession>A0AB73YD51</accession>
<evidence type="ECO:0000256" key="1">
    <source>
        <dbReference type="SAM" id="MobiDB-lite"/>
    </source>
</evidence>
<feature type="region of interest" description="Disordered" evidence="1">
    <location>
        <begin position="1"/>
        <end position="31"/>
    </location>
</feature>
<gene>
    <name evidence="2" type="ORF">DSJ38_21065</name>
</gene>
<evidence type="ECO:0000313" key="3">
    <source>
        <dbReference type="Proteomes" id="UP000256381"/>
    </source>
</evidence>
<dbReference type="Proteomes" id="UP000256381">
    <property type="component" value="Unassembled WGS sequence"/>
</dbReference>